<organism evidence="1 2">
    <name type="scientific">Colocasia esculenta</name>
    <name type="common">Wild taro</name>
    <name type="synonym">Arum esculentum</name>
    <dbReference type="NCBI Taxonomy" id="4460"/>
    <lineage>
        <taxon>Eukaryota</taxon>
        <taxon>Viridiplantae</taxon>
        <taxon>Streptophyta</taxon>
        <taxon>Embryophyta</taxon>
        <taxon>Tracheophyta</taxon>
        <taxon>Spermatophyta</taxon>
        <taxon>Magnoliopsida</taxon>
        <taxon>Liliopsida</taxon>
        <taxon>Araceae</taxon>
        <taxon>Aroideae</taxon>
        <taxon>Colocasieae</taxon>
        <taxon>Colocasia</taxon>
    </lineage>
</organism>
<proteinExistence type="predicted"/>
<sequence length="124" mass="13935">MITRRIDPKRRYVEVEIKDEDLGNVVAKSALRPGGQDAHRERFFVGKQAAGAWGALSPRTQILAAIHVPIVSLLRKFICRGALAFCVLVTAVSPKFFEGYGYHGNTFEQSYRCYPVSFIDKDVM</sequence>
<evidence type="ECO:0000313" key="2">
    <source>
        <dbReference type="Proteomes" id="UP000652761"/>
    </source>
</evidence>
<gene>
    <name evidence="1" type="ORF">Taro_035191</name>
</gene>
<protein>
    <submittedName>
        <fullName evidence="1">Uncharacterized protein</fullName>
    </submittedName>
</protein>
<name>A0A843WE59_COLES</name>
<dbReference type="AlphaFoldDB" id="A0A843WE59"/>
<dbReference type="EMBL" id="NMUH01002852">
    <property type="protein sequence ID" value="MQM02424.1"/>
    <property type="molecule type" value="Genomic_DNA"/>
</dbReference>
<evidence type="ECO:0000313" key="1">
    <source>
        <dbReference type="EMBL" id="MQM02424.1"/>
    </source>
</evidence>
<accession>A0A843WE59</accession>
<dbReference type="Proteomes" id="UP000652761">
    <property type="component" value="Unassembled WGS sequence"/>
</dbReference>
<keyword evidence="2" id="KW-1185">Reference proteome</keyword>
<comment type="caution">
    <text evidence="1">The sequence shown here is derived from an EMBL/GenBank/DDBJ whole genome shotgun (WGS) entry which is preliminary data.</text>
</comment>
<reference evidence="1" key="1">
    <citation type="submission" date="2017-07" db="EMBL/GenBank/DDBJ databases">
        <title>Taro Niue Genome Assembly and Annotation.</title>
        <authorList>
            <person name="Atibalentja N."/>
            <person name="Keating K."/>
            <person name="Fields C.J."/>
        </authorList>
    </citation>
    <scope>NUCLEOTIDE SEQUENCE</scope>
    <source>
        <strain evidence="1">Niue_2</strain>
        <tissue evidence="1">Leaf</tissue>
    </source>
</reference>